<protein>
    <recommendedName>
        <fullName evidence="4">NEDD8-activating enzyme E1 regulatory subunit</fullName>
    </recommendedName>
</protein>
<accession>A0AAV8UHK1</accession>
<dbReference type="PANTHER" id="PTHR10953">
    <property type="entry name" value="UBIQUITIN-ACTIVATING ENZYME E1"/>
    <property type="match status" value="1"/>
</dbReference>
<name>A0AAV8UHK1_9RHOD</name>
<dbReference type="PANTHER" id="PTHR10953:SF29">
    <property type="entry name" value="NEDD8-ACTIVATING ENZYME E1 REGULATORY SUBUNIT"/>
    <property type="match status" value="1"/>
</dbReference>
<evidence type="ECO:0000256" key="3">
    <source>
        <dbReference type="ARBA" id="ARBA00022786"/>
    </source>
</evidence>
<comment type="pathway">
    <text evidence="1 4">Protein modification; protein neddylation.</text>
</comment>
<dbReference type="PIRSF" id="PIRSF039099">
    <property type="entry name" value="APP-BP1"/>
    <property type="match status" value="1"/>
</dbReference>
<evidence type="ECO:0000313" key="6">
    <source>
        <dbReference type="EMBL" id="KAJ8901975.1"/>
    </source>
</evidence>
<evidence type="ECO:0000256" key="2">
    <source>
        <dbReference type="ARBA" id="ARBA00006868"/>
    </source>
</evidence>
<gene>
    <name evidence="6" type="ORF">NDN08_004176</name>
</gene>
<comment type="caution">
    <text evidence="6">The sequence shown here is derived from an EMBL/GenBank/DDBJ whole genome shotgun (WGS) entry which is preliminary data.</text>
</comment>
<dbReference type="SUPFAM" id="SSF69572">
    <property type="entry name" value="Activating enzymes of the ubiquitin-like proteins"/>
    <property type="match status" value="1"/>
</dbReference>
<dbReference type="InterPro" id="IPR035985">
    <property type="entry name" value="Ubiquitin-activating_enz"/>
</dbReference>
<dbReference type="AlphaFoldDB" id="A0AAV8UHK1"/>
<dbReference type="Gene3D" id="3.40.50.720">
    <property type="entry name" value="NAD(P)-binding Rossmann-like Domain"/>
    <property type="match status" value="2"/>
</dbReference>
<dbReference type="InterPro" id="IPR045886">
    <property type="entry name" value="ThiF/MoeB/HesA"/>
</dbReference>
<dbReference type="InterPro" id="IPR030667">
    <property type="entry name" value="APP-BP1"/>
</dbReference>
<feature type="domain" description="THIF-type NAD/FAD binding fold" evidence="5">
    <location>
        <begin position="44"/>
        <end position="552"/>
    </location>
</feature>
<dbReference type="EMBL" id="JAMWBK010000010">
    <property type="protein sequence ID" value="KAJ8901975.1"/>
    <property type="molecule type" value="Genomic_DNA"/>
</dbReference>
<organism evidence="6 7">
    <name type="scientific">Rhodosorus marinus</name>
    <dbReference type="NCBI Taxonomy" id="101924"/>
    <lineage>
        <taxon>Eukaryota</taxon>
        <taxon>Rhodophyta</taxon>
        <taxon>Stylonematophyceae</taxon>
        <taxon>Stylonematales</taxon>
        <taxon>Stylonemataceae</taxon>
        <taxon>Rhodosorus</taxon>
    </lineage>
</organism>
<evidence type="ECO:0000259" key="5">
    <source>
        <dbReference type="Pfam" id="PF00899"/>
    </source>
</evidence>
<dbReference type="Proteomes" id="UP001157974">
    <property type="component" value="Unassembled WGS sequence"/>
</dbReference>
<dbReference type="GO" id="GO:0005737">
    <property type="term" value="C:cytoplasm"/>
    <property type="evidence" value="ECO:0007669"/>
    <property type="project" value="TreeGrafter"/>
</dbReference>
<evidence type="ECO:0000256" key="4">
    <source>
        <dbReference type="PIRNR" id="PIRNR039099"/>
    </source>
</evidence>
<dbReference type="GO" id="GO:0019781">
    <property type="term" value="F:NEDD8 activating enzyme activity"/>
    <property type="evidence" value="ECO:0007669"/>
    <property type="project" value="UniProtKB-UniRule"/>
</dbReference>
<dbReference type="InterPro" id="IPR000594">
    <property type="entry name" value="ThiF_NAD_FAD-bd"/>
</dbReference>
<reference evidence="6 7" key="1">
    <citation type="journal article" date="2023" name="Nat. Commun.">
        <title>Origin of minicircular mitochondrial genomes in red algae.</title>
        <authorList>
            <person name="Lee Y."/>
            <person name="Cho C.H."/>
            <person name="Lee Y.M."/>
            <person name="Park S.I."/>
            <person name="Yang J.H."/>
            <person name="West J.A."/>
            <person name="Bhattacharya D."/>
            <person name="Yoon H.S."/>
        </authorList>
    </citation>
    <scope>NUCLEOTIDE SEQUENCE [LARGE SCALE GENOMIC DNA]</scope>
    <source>
        <strain evidence="6 7">CCMP1338</strain>
        <tissue evidence="6">Whole cell</tissue>
    </source>
</reference>
<dbReference type="GO" id="GO:0045116">
    <property type="term" value="P:protein neddylation"/>
    <property type="evidence" value="ECO:0007669"/>
    <property type="project" value="UniProtKB-UniRule"/>
</dbReference>
<keyword evidence="7" id="KW-1185">Reference proteome</keyword>
<dbReference type="Pfam" id="PF00899">
    <property type="entry name" value="ThiF"/>
    <property type="match status" value="1"/>
</dbReference>
<comment type="similarity">
    <text evidence="2 4">Belongs to the ubiquitin-activating E1 family. ULA1 subfamily.</text>
</comment>
<evidence type="ECO:0000313" key="7">
    <source>
        <dbReference type="Proteomes" id="UP001157974"/>
    </source>
</evidence>
<sequence length="565" mass="63398">MPGAEESHECRHRTGVLAFLSCCFCKVVRVDLSLLPAMDRAERYDRQIRVWGDAGQERLEDAHVCVINSSALGTESLKSLVLPGIGAFTLIDGKNCTVRDLGRNFFVTEDQVRKNVNRAEACSMLLRDLNHAVEGNYVSEDISDVLNRTEDLGHFFSTYSLVIAADLSYGPVLQKVASACYSAKVPLMICRINGLFGLVRIIVPEHLIENSRDGVDSKQLSNLCLSDPFPELVEYAAKFDLDALDDFSHKHVPYVVLLVKASMDWKNRNSLVRIVERRDVEGIRELLESWRRSNEEENFDEALRKAYLVRFSPERNVLSSEAFDARGGEDGRGPSSSLNGSFWLFVASVRKFIEEEGRLPVSGKLPDMTSDTESYVGLQRVYQSKSRKDSEKIASYVDKIAHDTRTETMSATQVQYFTNLAPYLSVQRTRPLEDELKSCSADLERALKEESSIAHLYIFFRAVDMYLSESLGNIVEDSSKHFVELQAKSMQILSEMGMPPGSVNIWREGLLEFLRYDGSEIHSVASILGGIIAQESVKLLTRQFVPVKNTIIFNGANATTSVLEL</sequence>
<evidence type="ECO:0000256" key="1">
    <source>
        <dbReference type="ARBA" id="ARBA00005032"/>
    </source>
</evidence>
<keyword evidence="3 4" id="KW-0833">Ubl conjugation pathway</keyword>
<proteinExistence type="inferred from homology"/>